<gene>
    <name evidence="2" type="ORF">GCK72_003739</name>
</gene>
<dbReference type="CTD" id="9802559"/>
<dbReference type="AlphaFoldDB" id="A0A6A5HAD4"/>
<dbReference type="GeneID" id="9802559"/>
<proteinExistence type="predicted"/>
<evidence type="ECO:0000313" key="3">
    <source>
        <dbReference type="Proteomes" id="UP000483820"/>
    </source>
</evidence>
<dbReference type="KEGG" id="crq:GCK72_003739"/>
<dbReference type="EMBL" id="WUAV01000002">
    <property type="protein sequence ID" value="KAF1763794.1"/>
    <property type="molecule type" value="Genomic_DNA"/>
</dbReference>
<organism evidence="2 3">
    <name type="scientific">Caenorhabditis remanei</name>
    <name type="common">Caenorhabditis vulgaris</name>
    <dbReference type="NCBI Taxonomy" id="31234"/>
    <lineage>
        <taxon>Eukaryota</taxon>
        <taxon>Metazoa</taxon>
        <taxon>Ecdysozoa</taxon>
        <taxon>Nematoda</taxon>
        <taxon>Chromadorea</taxon>
        <taxon>Rhabditida</taxon>
        <taxon>Rhabditina</taxon>
        <taxon>Rhabditomorpha</taxon>
        <taxon>Rhabditoidea</taxon>
        <taxon>Rhabditidae</taxon>
        <taxon>Peloderinae</taxon>
        <taxon>Caenorhabditis</taxon>
    </lineage>
</organism>
<feature type="signal peptide" evidence="1">
    <location>
        <begin position="1"/>
        <end position="31"/>
    </location>
</feature>
<evidence type="ECO:0000313" key="2">
    <source>
        <dbReference type="EMBL" id="KAF1763794.1"/>
    </source>
</evidence>
<evidence type="ECO:0000256" key="1">
    <source>
        <dbReference type="SAM" id="SignalP"/>
    </source>
</evidence>
<evidence type="ECO:0008006" key="4">
    <source>
        <dbReference type="Google" id="ProtNLM"/>
    </source>
</evidence>
<comment type="caution">
    <text evidence="2">The sequence shown here is derived from an EMBL/GenBank/DDBJ whole genome shotgun (WGS) entry which is preliminary data.</text>
</comment>
<name>A0A6A5HAD4_CAERE</name>
<dbReference type="RefSeq" id="XP_003099136.2">
    <property type="nucleotide sequence ID" value="XM_003099088.2"/>
</dbReference>
<feature type="chain" id="PRO_5025653886" description="Secreted protein" evidence="1">
    <location>
        <begin position="32"/>
        <end position="132"/>
    </location>
</feature>
<dbReference type="Proteomes" id="UP000483820">
    <property type="component" value="Chromosome II"/>
</dbReference>
<reference evidence="2 3" key="1">
    <citation type="submission" date="2019-12" db="EMBL/GenBank/DDBJ databases">
        <title>Chromosome-level assembly of the Caenorhabditis remanei genome.</title>
        <authorList>
            <person name="Teterina A.A."/>
            <person name="Willis J.H."/>
            <person name="Phillips P.C."/>
        </authorList>
    </citation>
    <scope>NUCLEOTIDE SEQUENCE [LARGE SCALE GENOMIC DNA]</scope>
    <source>
        <strain evidence="2 3">PX506</strain>
        <tissue evidence="2">Whole organism</tissue>
    </source>
</reference>
<accession>A0A6A5HAD4</accession>
<protein>
    <recommendedName>
        <fullName evidence="4">Secreted protein</fullName>
    </recommendedName>
</protein>
<keyword evidence="1" id="KW-0732">Signal</keyword>
<sequence>MKIFVFIGTPSRMKALTPALLAFCLLQVITADIFCNEKGNCIGDGKPSGDTRCGNCHSCVRSPSRNIAFSVWIGESDMTTVLISTRMTVSTTSIGRWISVSSTLSFVITEDVSSDHVEEAKGEEHSQEQLHF</sequence>